<dbReference type="OrthoDB" id="597270at2"/>
<dbReference type="EMBL" id="BJYT01000008">
    <property type="protein sequence ID" value="GEO09942.1"/>
    <property type="molecule type" value="Genomic_DNA"/>
</dbReference>
<comment type="caution">
    <text evidence="2">The sequence shown here is derived from an EMBL/GenBank/DDBJ whole genome shotgun (WGS) entry which is preliminary data.</text>
</comment>
<keyword evidence="3" id="KW-1185">Reference proteome</keyword>
<dbReference type="InterPro" id="IPR029044">
    <property type="entry name" value="Nucleotide-diphossugar_trans"/>
</dbReference>
<reference evidence="2 3" key="1">
    <citation type="submission" date="2019-07" db="EMBL/GenBank/DDBJ databases">
        <title>Whole genome shotgun sequence of Segetibacter aerophilus NBRC 106135.</title>
        <authorList>
            <person name="Hosoyama A."/>
            <person name="Uohara A."/>
            <person name="Ohji S."/>
            <person name="Ichikawa N."/>
        </authorList>
    </citation>
    <scope>NUCLEOTIDE SEQUENCE [LARGE SCALE GENOMIC DNA]</scope>
    <source>
        <strain evidence="2 3">NBRC 106135</strain>
    </source>
</reference>
<dbReference type="RefSeq" id="WP_147204055.1">
    <property type="nucleotide sequence ID" value="NZ_BJYT01000008.1"/>
</dbReference>
<proteinExistence type="predicted"/>
<dbReference type="InterPro" id="IPR001173">
    <property type="entry name" value="Glyco_trans_2-like"/>
</dbReference>
<evidence type="ECO:0000313" key="2">
    <source>
        <dbReference type="EMBL" id="GEO09942.1"/>
    </source>
</evidence>
<dbReference type="InterPro" id="IPR050834">
    <property type="entry name" value="Glycosyltransf_2"/>
</dbReference>
<dbReference type="Gene3D" id="3.90.550.10">
    <property type="entry name" value="Spore Coat Polysaccharide Biosynthesis Protein SpsA, Chain A"/>
    <property type="match status" value="1"/>
</dbReference>
<dbReference type="Pfam" id="PF00535">
    <property type="entry name" value="Glycos_transf_2"/>
    <property type="match status" value="1"/>
</dbReference>
<dbReference type="Proteomes" id="UP000321513">
    <property type="component" value="Unassembled WGS sequence"/>
</dbReference>
<dbReference type="PANTHER" id="PTHR43685:SF2">
    <property type="entry name" value="GLYCOSYLTRANSFERASE 2-LIKE DOMAIN-CONTAINING PROTEIN"/>
    <property type="match status" value="1"/>
</dbReference>
<dbReference type="SUPFAM" id="SSF53448">
    <property type="entry name" value="Nucleotide-diphospho-sugar transferases"/>
    <property type="match status" value="1"/>
</dbReference>
<accession>A0A512BD99</accession>
<sequence length="460" mass="53117">MQFSFIKYTQPGWLFNLKPSKDISFSSCYYHPDYLPLQKEINVEIDSSFETLTAKYADLGYQAWNKGSLTWCDAEAKKHIGEMPNPSLKDEYTFIYKYWGKPWALFALLRRIVSFHNPLSELSAYSKASAKKKVNSHTNTIDRSGFHSYQSQLITSAPLIAVIIPTLNRYVYLKDVLEDLEKQDYQNFEVIIVDQSTPFNEEFYKTFNLRLNVIHQKERLLWTARNNAVKATTADYLLFFDDDSRVEKDWITQHLKCLDYFDCDISAGVSLAKVGMKIPANYSYFRWADQFDSGNAMVKRKLFSTIGLFDEQYNKQRMGDGEFGTRAYLNGYRSISNPYAARVHLKVSDGGLREMGSWDGFRPKKWFAAKPIPSVVFLYKKYYPKQLYNSVILLGIMLSNVSYRNKGSNKMLALSIALTVIKSPLLLIQFLRARSIANKMLQKDNGIQLLAERVPESVEV</sequence>
<dbReference type="PANTHER" id="PTHR43685">
    <property type="entry name" value="GLYCOSYLTRANSFERASE"/>
    <property type="match status" value="1"/>
</dbReference>
<feature type="domain" description="Glycosyltransferase 2-like" evidence="1">
    <location>
        <begin position="162"/>
        <end position="283"/>
    </location>
</feature>
<protein>
    <recommendedName>
        <fullName evidence="1">Glycosyltransferase 2-like domain-containing protein</fullName>
    </recommendedName>
</protein>
<organism evidence="2 3">
    <name type="scientific">Segetibacter aerophilus</name>
    <dbReference type="NCBI Taxonomy" id="670293"/>
    <lineage>
        <taxon>Bacteria</taxon>
        <taxon>Pseudomonadati</taxon>
        <taxon>Bacteroidota</taxon>
        <taxon>Chitinophagia</taxon>
        <taxon>Chitinophagales</taxon>
        <taxon>Chitinophagaceae</taxon>
        <taxon>Segetibacter</taxon>
    </lineage>
</organism>
<name>A0A512BD99_9BACT</name>
<evidence type="ECO:0000259" key="1">
    <source>
        <dbReference type="Pfam" id="PF00535"/>
    </source>
</evidence>
<evidence type="ECO:0000313" key="3">
    <source>
        <dbReference type="Proteomes" id="UP000321513"/>
    </source>
</evidence>
<dbReference type="AlphaFoldDB" id="A0A512BD99"/>
<gene>
    <name evidence="2" type="ORF">SAE01_24380</name>
</gene>